<evidence type="ECO:0000313" key="3">
    <source>
        <dbReference type="Proteomes" id="UP001301958"/>
    </source>
</evidence>
<keyword evidence="1" id="KW-0472">Membrane</keyword>
<evidence type="ECO:0000256" key="1">
    <source>
        <dbReference type="SAM" id="Phobius"/>
    </source>
</evidence>
<proteinExistence type="predicted"/>
<keyword evidence="1" id="KW-1133">Transmembrane helix</keyword>
<accession>A0AAN7GZY5</accession>
<sequence length="179" mass="19986">MEEGIKQVASDKNPLNPTRNFWWYWEIGVCLLSVLLIGLLIVFLMRINQRRRSTWTLGVEPNTVMAIFATLMMVSVVSCISQLKWNHFKVRANPLHHLDIIDDCSRGPWGAFNLLIRTPGANPIISVLAAVTIIALGMEPVAQQLLETRHRIAPLNNASAEIDVALSWSSEALKSLGAF</sequence>
<feature type="transmembrane region" description="Helical" evidence="1">
    <location>
        <begin position="64"/>
        <end position="83"/>
    </location>
</feature>
<organism evidence="2 3">
    <name type="scientific">Podospora fimiseda</name>
    <dbReference type="NCBI Taxonomy" id="252190"/>
    <lineage>
        <taxon>Eukaryota</taxon>
        <taxon>Fungi</taxon>
        <taxon>Dikarya</taxon>
        <taxon>Ascomycota</taxon>
        <taxon>Pezizomycotina</taxon>
        <taxon>Sordariomycetes</taxon>
        <taxon>Sordariomycetidae</taxon>
        <taxon>Sordariales</taxon>
        <taxon>Podosporaceae</taxon>
        <taxon>Podospora</taxon>
    </lineage>
</organism>
<feature type="transmembrane region" description="Helical" evidence="1">
    <location>
        <begin position="22"/>
        <end position="44"/>
    </location>
</feature>
<reference evidence="2" key="2">
    <citation type="submission" date="2023-05" db="EMBL/GenBank/DDBJ databases">
        <authorList>
            <consortium name="Lawrence Berkeley National Laboratory"/>
            <person name="Steindorff A."/>
            <person name="Hensen N."/>
            <person name="Bonometti L."/>
            <person name="Westerberg I."/>
            <person name="Brannstrom I.O."/>
            <person name="Guillou S."/>
            <person name="Cros-Aarteil S."/>
            <person name="Calhoun S."/>
            <person name="Haridas S."/>
            <person name="Kuo A."/>
            <person name="Mondo S."/>
            <person name="Pangilinan J."/>
            <person name="Riley R."/>
            <person name="Labutti K."/>
            <person name="Andreopoulos B."/>
            <person name="Lipzen A."/>
            <person name="Chen C."/>
            <person name="Yanf M."/>
            <person name="Daum C."/>
            <person name="Ng V."/>
            <person name="Clum A."/>
            <person name="Ohm R."/>
            <person name="Martin F."/>
            <person name="Silar P."/>
            <person name="Natvig D."/>
            <person name="Lalanne C."/>
            <person name="Gautier V."/>
            <person name="Ament-Velasquez S.L."/>
            <person name="Kruys A."/>
            <person name="Hutchinson M.I."/>
            <person name="Powell A.J."/>
            <person name="Barry K."/>
            <person name="Miller A.N."/>
            <person name="Grigoriev I.V."/>
            <person name="Debuchy R."/>
            <person name="Gladieux P."/>
            <person name="Thoren M.H."/>
            <person name="Johannesson H."/>
        </authorList>
    </citation>
    <scope>NUCLEOTIDE SEQUENCE</scope>
    <source>
        <strain evidence="2">CBS 990.96</strain>
    </source>
</reference>
<keyword evidence="1" id="KW-0812">Transmembrane</keyword>
<gene>
    <name evidence="2" type="ORF">QBC38DRAFT_469278</name>
</gene>
<dbReference type="InterPro" id="IPR021514">
    <property type="entry name" value="DUF3176"/>
</dbReference>
<dbReference type="EMBL" id="MU865299">
    <property type="protein sequence ID" value="KAK4230341.1"/>
    <property type="molecule type" value="Genomic_DNA"/>
</dbReference>
<dbReference type="PANTHER" id="PTHR35394:SF5">
    <property type="entry name" value="DUF3176 DOMAIN-CONTAINING PROTEIN"/>
    <property type="match status" value="1"/>
</dbReference>
<dbReference type="PANTHER" id="PTHR35394">
    <property type="entry name" value="DUF3176 DOMAIN-CONTAINING PROTEIN"/>
    <property type="match status" value="1"/>
</dbReference>
<keyword evidence="3" id="KW-1185">Reference proteome</keyword>
<evidence type="ECO:0000313" key="2">
    <source>
        <dbReference type="EMBL" id="KAK4230341.1"/>
    </source>
</evidence>
<name>A0AAN7GZY5_9PEZI</name>
<protein>
    <submittedName>
        <fullName evidence="2">Uncharacterized protein</fullName>
    </submittedName>
</protein>
<dbReference type="AlphaFoldDB" id="A0AAN7GZY5"/>
<comment type="caution">
    <text evidence="2">The sequence shown here is derived from an EMBL/GenBank/DDBJ whole genome shotgun (WGS) entry which is preliminary data.</text>
</comment>
<reference evidence="2" key="1">
    <citation type="journal article" date="2023" name="Mol. Phylogenet. Evol.">
        <title>Genome-scale phylogeny and comparative genomics of the fungal order Sordariales.</title>
        <authorList>
            <person name="Hensen N."/>
            <person name="Bonometti L."/>
            <person name="Westerberg I."/>
            <person name="Brannstrom I.O."/>
            <person name="Guillou S."/>
            <person name="Cros-Aarteil S."/>
            <person name="Calhoun S."/>
            <person name="Haridas S."/>
            <person name="Kuo A."/>
            <person name="Mondo S."/>
            <person name="Pangilinan J."/>
            <person name="Riley R."/>
            <person name="LaButti K."/>
            <person name="Andreopoulos B."/>
            <person name="Lipzen A."/>
            <person name="Chen C."/>
            <person name="Yan M."/>
            <person name="Daum C."/>
            <person name="Ng V."/>
            <person name="Clum A."/>
            <person name="Steindorff A."/>
            <person name="Ohm R.A."/>
            <person name="Martin F."/>
            <person name="Silar P."/>
            <person name="Natvig D.O."/>
            <person name="Lalanne C."/>
            <person name="Gautier V."/>
            <person name="Ament-Velasquez S.L."/>
            <person name="Kruys A."/>
            <person name="Hutchinson M.I."/>
            <person name="Powell A.J."/>
            <person name="Barry K."/>
            <person name="Miller A.N."/>
            <person name="Grigoriev I.V."/>
            <person name="Debuchy R."/>
            <person name="Gladieux P."/>
            <person name="Hiltunen Thoren M."/>
            <person name="Johannesson H."/>
        </authorList>
    </citation>
    <scope>NUCLEOTIDE SEQUENCE</scope>
    <source>
        <strain evidence="2">CBS 990.96</strain>
    </source>
</reference>
<dbReference type="Pfam" id="PF11374">
    <property type="entry name" value="DUF3176"/>
    <property type="match status" value="1"/>
</dbReference>
<dbReference type="Proteomes" id="UP001301958">
    <property type="component" value="Unassembled WGS sequence"/>
</dbReference>